<dbReference type="InterPro" id="IPR000595">
    <property type="entry name" value="cNMP-bd_dom"/>
</dbReference>
<dbReference type="SUPFAM" id="SSF51206">
    <property type="entry name" value="cAMP-binding domain-like"/>
    <property type="match status" value="1"/>
</dbReference>
<dbReference type="InterPro" id="IPR018490">
    <property type="entry name" value="cNMP-bd_dom_sf"/>
</dbReference>
<dbReference type="InterPro" id="IPR014710">
    <property type="entry name" value="RmlC-like_jellyroll"/>
</dbReference>
<sequence>MAAQADAKRYRTVSPGEIIFREGEPGREMFYVMEGEVVIFREMEGREVIITTLTSGDIFGEMALVSAENRTASAKAQKLTRLLVLDKAAFLRKIQESPEFSLRLIRTFSERLEKVTDELAVLKFVISG</sequence>
<dbReference type="PROSITE" id="PS50042">
    <property type="entry name" value="CNMP_BINDING_3"/>
    <property type="match status" value="1"/>
</dbReference>
<protein>
    <submittedName>
        <fullName evidence="2">Cyclic nucleotide-binding domain-containing protein</fullName>
    </submittedName>
</protein>
<comment type="caution">
    <text evidence="2">The sequence shown here is derived from an EMBL/GenBank/DDBJ whole genome shotgun (WGS) entry which is preliminary data.</text>
</comment>
<dbReference type="AlphaFoldDB" id="A0A6N9TTH4"/>
<dbReference type="Pfam" id="PF00027">
    <property type="entry name" value="cNMP_binding"/>
    <property type="match status" value="1"/>
</dbReference>
<dbReference type="PANTHER" id="PTHR24567:SF74">
    <property type="entry name" value="HTH-TYPE TRANSCRIPTIONAL REGULATOR ARCR"/>
    <property type="match status" value="1"/>
</dbReference>
<evidence type="ECO:0000313" key="2">
    <source>
        <dbReference type="EMBL" id="NDY42737.1"/>
    </source>
</evidence>
<dbReference type="InterPro" id="IPR018488">
    <property type="entry name" value="cNMP-bd_CS"/>
</dbReference>
<proteinExistence type="predicted"/>
<evidence type="ECO:0000313" key="3">
    <source>
        <dbReference type="Proteomes" id="UP000469346"/>
    </source>
</evidence>
<dbReference type="PROSITE" id="PS00889">
    <property type="entry name" value="CNMP_BINDING_2"/>
    <property type="match status" value="1"/>
</dbReference>
<feature type="domain" description="Cyclic nucleotide-binding" evidence="1">
    <location>
        <begin position="1"/>
        <end position="111"/>
    </location>
</feature>
<name>A0A6N9TTH4_DISTH</name>
<accession>A0A6N9TTH4</accession>
<dbReference type="Gene3D" id="2.60.120.10">
    <property type="entry name" value="Jelly Rolls"/>
    <property type="match status" value="1"/>
</dbReference>
<reference evidence="2 3" key="1">
    <citation type="submission" date="2020-02" db="EMBL/GenBank/DDBJ databases">
        <title>Comparative genomics of sulfur disproportionating microorganisms.</title>
        <authorList>
            <person name="Ward L.M."/>
            <person name="Bertran E."/>
            <person name="Johnston D.T."/>
        </authorList>
    </citation>
    <scope>NUCLEOTIDE SEQUENCE [LARGE SCALE GENOMIC DNA]</scope>
    <source>
        <strain evidence="2 3">DSM 100025</strain>
    </source>
</reference>
<dbReference type="InterPro" id="IPR050397">
    <property type="entry name" value="Env_Response_Regulators"/>
</dbReference>
<dbReference type="GO" id="GO:0003700">
    <property type="term" value="F:DNA-binding transcription factor activity"/>
    <property type="evidence" value="ECO:0007669"/>
    <property type="project" value="TreeGrafter"/>
</dbReference>
<keyword evidence="3" id="KW-1185">Reference proteome</keyword>
<gene>
    <name evidence="2" type="ORF">G3N55_07770</name>
</gene>
<dbReference type="RefSeq" id="WP_163298870.1">
    <property type="nucleotide sequence ID" value="NZ_JAAGRR010000080.1"/>
</dbReference>
<dbReference type="EMBL" id="JAAGRR010000080">
    <property type="protein sequence ID" value="NDY42737.1"/>
    <property type="molecule type" value="Genomic_DNA"/>
</dbReference>
<organism evidence="2 3">
    <name type="scientific">Dissulfurirhabdus thermomarina</name>
    <dbReference type="NCBI Taxonomy" id="1765737"/>
    <lineage>
        <taxon>Bacteria</taxon>
        <taxon>Deltaproteobacteria</taxon>
        <taxon>Dissulfurirhabdaceae</taxon>
        <taxon>Dissulfurirhabdus</taxon>
    </lineage>
</organism>
<dbReference type="SMART" id="SM00100">
    <property type="entry name" value="cNMP"/>
    <property type="match status" value="1"/>
</dbReference>
<dbReference type="CDD" id="cd00038">
    <property type="entry name" value="CAP_ED"/>
    <property type="match status" value="1"/>
</dbReference>
<dbReference type="Proteomes" id="UP000469346">
    <property type="component" value="Unassembled WGS sequence"/>
</dbReference>
<dbReference type="PANTHER" id="PTHR24567">
    <property type="entry name" value="CRP FAMILY TRANSCRIPTIONAL REGULATORY PROTEIN"/>
    <property type="match status" value="1"/>
</dbReference>
<dbReference type="GO" id="GO:0005829">
    <property type="term" value="C:cytosol"/>
    <property type="evidence" value="ECO:0007669"/>
    <property type="project" value="TreeGrafter"/>
</dbReference>
<evidence type="ECO:0000259" key="1">
    <source>
        <dbReference type="PROSITE" id="PS50042"/>
    </source>
</evidence>